<proteinExistence type="predicted"/>
<evidence type="ECO:0000313" key="3">
    <source>
        <dbReference type="Proteomes" id="UP000280726"/>
    </source>
</evidence>
<accession>A0A3N4Z903</accession>
<keyword evidence="3" id="KW-1185">Reference proteome</keyword>
<organism evidence="2 3">
    <name type="scientific">Georgenia muralis</name>
    <dbReference type="NCBI Taxonomy" id="154117"/>
    <lineage>
        <taxon>Bacteria</taxon>
        <taxon>Bacillati</taxon>
        <taxon>Actinomycetota</taxon>
        <taxon>Actinomycetes</taxon>
        <taxon>Micrococcales</taxon>
        <taxon>Bogoriellaceae</taxon>
        <taxon>Georgenia</taxon>
    </lineage>
</organism>
<feature type="compositionally biased region" description="Basic and acidic residues" evidence="1">
    <location>
        <begin position="1"/>
        <end position="10"/>
    </location>
</feature>
<evidence type="ECO:0000313" key="2">
    <source>
        <dbReference type="EMBL" id="RPF28386.1"/>
    </source>
</evidence>
<protein>
    <submittedName>
        <fullName evidence="2">Uncharacterized protein</fullName>
    </submittedName>
</protein>
<feature type="region of interest" description="Disordered" evidence="1">
    <location>
        <begin position="1"/>
        <end position="65"/>
    </location>
</feature>
<dbReference type="Proteomes" id="UP000280726">
    <property type="component" value="Unassembled WGS sequence"/>
</dbReference>
<comment type="caution">
    <text evidence="2">The sequence shown here is derived from an EMBL/GenBank/DDBJ whole genome shotgun (WGS) entry which is preliminary data.</text>
</comment>
<name>A0A3N4Z903_9MICO</name>
<evidence type="ECO:0000256" key="1">
    <source>
        <dbReference type="SAM" id="MobiDB-lite"/>
    </source>
</evidence>
<dbReference type="EMBL" id="RKRA01000001">
    <property type="protein sequence ID" value="RPF28386.1"/>
    <property type="molecule type" value="Genomic_DNA"/>
</dbReference>
<reference evidence="2 3" key="1">
    <citation type="submission" date="2018-11" db="EMBL/GenBank/DDBJ databases">
        <title>Sequencing the genomes of 1000 actinobacteria strains.</title>
        <authorList>
            <person name="Klenk H.-P."/>
        </authorList>
    </citation>
    <scope>NUCLEOTIDE SEQUENCE [LARGE SCALE GENOMIC DNA]</scope>
    <source>
        <strain evidence="2 3">DSM 14418</strain>
    </source>
</reference>
<gene>
    <name evidence="2" type="ORF">EDD32_2912</name>
</gene>
<dbReference type="AlphaFoldDB" id="A0A3N4Z903"/>
<feature type="compositionally biased region" description="Acidic residues" evidence="1">
    <location>
        <begin position="51"/>
        <end position="65"/>
    </location>
</feature>
<sequence length="65" mass="6788">MPDHRPEMRAEGAGATVMIMSTPSEQPYDPTTDPDADPGSLTSREAADQPDQAEGEDDPAETGGS</sequence>